<keyword evidence="13" id="KW-0067">ATP-binding</keyword>
<dbReference type="Pfam" id="PF00983">
    <property type="entry name" value="Tymo_coat"/>
    <property type="match status" value="1"/>
</dbReference>
<dbReference type="GO" id="GO:0006508">
    <property type="term" value="P:proteolysis"/>
    <property type="evidence" value="ECO:0007669"/>
    <property type="project" value="UniProtKB-KW"/>
</dbReference>
<feature type="compositionally biased region" description="Low complexity" evidence="21">
    <location>
        <begin position="722"/>
        <end position="747"/>
    </location>
</feature>
<keyword evidence="2" id="KW-0696">RNA-directed RNA polymerase</keyword>
<comment type="similarity">
    <text evidence="19">Belongs to the Tymoviridae non-structural replication polyprotein family.</text>
</comment>
<feature type="active site" description="For protease activity" evidence="20">
    <location>
        <position position="1020"/>
    </location>
</feature>
<keyword evidence="5" id="KW-0489">Methyltransferase</keyword>
<comment type="subcellular location">
    <subcellularLocation>
        <location evidence="1">Virion</location>
    </subcellularLocation>
</comment>
<dbReference type="Gene3D" id="3.90.70.100">
    <property type="match status" value="1"/>
</dbReference>
<dbReference type="GO" id="GO:0008174">
    <property type="term" value="F:mRNA methyltransferase activity"/>
    <property type="evidence" value="ECO:0007669"/>
    <property type="project" value="UniProtKB-UniRule"/>
</dbReference>
<keyword evidence="16" id="KW-0693">Viral RNA replication</keyword>
<evidence type="ECO:0000313" key="25">
    <source>
        <dbReference type="EMBL" id="QQG34652.1"/>
    </source>
</evidence>
<evidence type="ECO:0000256" key="4">
    <source>
        <dbReference type="ARBA" id="ARBA00022581"/>
    </source>
</evidence>
<evidence type="ECO:0000256" key="5">
    <source>
        <dbReference type="ARBA" id="ARBA00022603"/>
    </source>
</evidence>
<feature type="domain" description="RdRp catalytic" evidence="22">
    <location>
        <begin position="1753"/>
        <end position="1859"/>
    </location>
</feature>
<keyword evidence="6" id="KW-1130">Modulation of host ubiquitin pathway by virus</keyword>
<evidence type="ECO:0000256" key="16">
    <source>
        <dbReference type="ARBA" id="ARBA00022953"/>
    </source>
</evidence>
<keyword evidence="11 20" id="KW-0378">Hydrolase</keyword>
<dbReference type="GO" id="GO:0019028">
    <property type="term" value="C:viral capsid"/>
    <property type="evidence" value="ECO:0007669"/>
    <property type="project" value="UniProtKB-KW"/>
</dbReference>
<evidence type="ECO:0000256" key="15">
    <source>
        <dbReference type="ARBA" id="ARBA00022876"/>
    </source>
</evidence>
<keyword evidence="3" id="KW-0167">Capsid protein</keyword>
<dbReference type="InterPro" id="IPR000574">
    <property type="entry name" value="Tymo_coat"/>
</dbReference>
<dbReference type="SUPFAM" id="SSF88633">
    <property type="entry name" value="Positive stranded ssRNA viruses"/>
    <property type="match status" value="1"/>
</dbReference>
<dbReference type="InterPro" id="IPR002588">
    <property type="entry name" value="Alphavirus-like_MT_dom"/>
</dbReference>
<keyword evidence="7 20" id="KW-0645">Protease</keyword>
<keyword evidence="15" id="KW-1127">Modulation of host ubiquitin pathway by viral deubiquitinase</keyword>
<feature type="region of interest" description="Disordered" evidence="21">
    <location>
        <begin position="702"/>
        <end position="847"/>
    </location>
</feature>
<evidence type="ECO:0000256" key="8">
    <source>
        <dbReference type="ARBA" id="ARBA00022679"/>
    </source>
</evidence>
<dbReference type="PROSITE" id="PS50507">
    <property type="entry name" value="RDRP_SSRNA_POS"/>
    <property type="match status" value="1"/>
</dbReference>
<accession>A0A7T5QZA8</accession>
<dbReference type="PROSITE" id="PS51738">
    <property type="entry name" value="PEPTIDASE_C21"/>
    <property type="match status" value="1"/>
</dbReference>
<keyword evidence="12 20" id="KW-0788">Thiol protease</keyword>
<keyword evidence="14" id="KW-0946">Virion</keyword>
<evidence type="ECO:0000256" key="11">
    <source>
        <dbReference type="ARBA" id="ARBA00022801"/>
    </source>
</evidence>
<dbReference type="InterPro" id="IPR027351">
    <property type="entry name" value="(+)RNA_virus_helicase_core_dom"/>
</dbReference>
<evidence type="ECO:0000256" key="13">
    <source>
        <dbReference type="ARBA" id="ARBA00022840"/>
    </source>
</evidence>
<dbReference type="GO" id="GO:0003723">
    <property type="term" value="F:RNA binding"/>
    <property type="evidence" value="ECO:0007669"/>
    <property type="project" value="InterPro"/>
</dbReference>
<evidence type="ECO:0000256" key="12">
    <source>
        <dbReference type="ARBA" id="ARBA00022807"/>
    </source>
</evidence>
<proteinExistence type="inferred from homology"/>
<evidence type="ECO:0000259" key="23">
    <source>
        <dbReference type="PROSITE" id="PS51657"/>
    </source>
</evidence>
<evidence type="ECO:0000256" key="2">
    <source>
        <dbReference type="ARBA" id="ARBA00022484"/>
    </source>
</evidence>
<dbReference type="GO" id="GO:0006396">
    <property type="term" value="P:RNA processing"/>
    <property type="evidence" value="ECO:0007669"/>
    <property type="project" value="InterPro"/>
</dbReference>
<keyword evidence="17" id="KW-0511">Multifunctional enzyme</keyword>
<dbReference type="EMBL" id="MW328750">
    <property type="protein sequence ID" value="QQG34652.1"/>
    <property type="molecule type" value="Genomic_RNA"/>
</dbReference>
<evidence type="ECO:0000259" key="22">
    <source>
        <dbReference type="PROSITE" id="PS50507"/>
    </source>
</evidence>
<dbReference type="GO" id="GO:0005524">
    <property type="term" value="F:ATP binding"/>
    <property type="evidence" value="ECO:0007669"/>
    <property type="project" value="UniProtKB-KW"/>
</dbReference>
<dbReference type="InterPro" id="IPR029053">
    <property type="entry name" value="Viral_coat"/>
</dbReference>
<feature type="region of interest" description="Disordered" evidence="21">
    <location>
        <begin position="52"/>
        <end position="89"/>
    </location>
</feature>
<sequence length="2263" mass="252190">MVLFYFGLGNELASRRFFSPSPNFHLNHILLQAAAASHLAFSTLKPSDIKPFTTTPSSNIPPLPRPTPIRKPKPVFIPPPPSTNVSRRHRRVSHAAYAHQTPHSTSPYLNAPLTFPSLNITATPLPLSRHSPNTYHPHAKVHVPNLLFKPISTRKLIKQILRKSPPRIVLTGGAPSTPFRSIFEALSSTIHRDTVAAPLVEAVATPLRNSMAKFPWNVSTQHRTFLNESGINISEFGTKAHPHPTHKVIETNLLHDVWTHYATTPSSVLFMKPSKFNKMQQANPNITDLHNYRLTPKDTTRYPTTSPSLPSTETVFMHDALMYFTPGQILDLFQQAPTVQKLYASLVVPPESSFTDITLNPSLYKFHFQNDSLVYQLENNPVHSYTQPRSALDWLKTTTISDNSLTLSVSILDSWGPVHSLLIQRGLAPITSSHDTITFRTPSAILLPEANSIRQDIRHRLVPKDIYHNLFSYTRSVRTLRVTDPAGYIRTQASKPEFDWVTSAAWDNLQHFSLHTSPHRPVSHYMLFRSPFQRLKHWATTNEYHIFTLLALLATPIAFKLSSFLTTAPRLYIKQLTVFSHHLVGRPSLAHRYLPPIIRHFLTPTPRFSLHLGTRPAIHPDFNILKPLLHKIPWLISLLPKAPTPLAATLFIASMSAIPLAFWCHRRFFGPDHPQALHDQYQAYFHPKDWTLTLDRAPLTTSPQPFLPFEPIPTQPESLNIPSNATPASPAPTTQAQEHASTPLDTPSKPPNPPTSSPPTPPPCPTSDFVSSDRPHQSPLDQFPVPPTDPQGKPAPPSTNEHLFRHPLPKAPDALPENLFPDFFNQPAPPRSSSAPPASVNLRPQTPFVKPIQPQDCETGNIIPPPEVLIPLAKPDPPPASPLLADPTATSDVKLWSEHLPREYLSNCGSFLFRERSTPASDLPYPSTTDCLLQAVSKATGIDPHALWRTLTSHLPDSLLDTAEITQHGLNTDHFTVLASIYDLKCTFLTNHGPIEFGVANAPTSFTIRHTPPTSNAPGHFELVSDAQPPKLNGSRTADLQHIMKSFRSDNALLPFQKFHTYMSNTRRAKNLISNLKNGFDGIMATVNPQDPNSARHFFMALDHQMDIAAPRQVHLVHLAGFAGCGKSYPIQQLLQHQSFRSSRVAVPTTELRTEWKEGMHLKSTTAWRVSTWESSLLKRSRVLVIDEVYKMPRGYLDLSILADPTLELVILLGDPLQGEYHSTHPSSSNHKISSEIPHLKPYIDYYCLWSRRVPQVVAKFFNIPSLNPNLGSFSYTPHLPEGYPVLACSNNQVQTLTQCGFRSVSVASSQGSTYTKGVVLHLDRNSKLLSLAHSLVALTRSKDLIIFSGDKHQLLPGGNRLFTEFFSQRPVDLNHLFHNELSNIPLLHSPLTTRRPKLTGSSQIKANLAIHLTHHNLSSLLKPDTAPPSNVFHSNPGHVILPDPHNATAKSRYTSIDSNYTADIYLNQSNTYHTPTEDTNQISTHFLPETRRPLHFDLPSTQTSDPNPSSAFLPSSSAPEPVYPGENFESVASSFIPPTDPETREIRFHGELSNQFPYVNMPFKLSSLPSSTLAAIHSSKHDPTLLPASIPKRLRFRHNDSPYQISPKDELLGTFLYTSLLKAYRRPLYSTEPFDEALFIECINANEFSQLTSKTQNVIMANAYRSDPDWRWSAVRIFAKTQHKTNDASIFGNWKACQTLALMHDAVILLLGPVKKYQRIFDKRDRPSNIYIHASKTPFDLSHWCQQHLTHSIHIANDYTAFDQSQHGEAVVLEVKKMQRLNIPQHLIDLHIHLKTHVSTQFGPLTCMRLTGEPGTYDDNTDYNLAVLFSEYAITDEAVLVSGDDSLIDRVPPTRPTWPAIQQLLHLRFKKELSRYSLFCGYFVGPEGAVRCPIALFAKILQAIDDSTIPDKMASYLTEFSIGHSIGQPMWNLLPIHQVMYQSALFDFFCRAAPPSWKVALRIGEVEDSLLELLSSSLKWVSNPVFAISSPHEGELLPSFDSLTHSPDLLTQQTIHFPHHLSGASHPPHLPMEELLALLPALRELLSKNSSDAHPSSPQTVAPAILPGSSSGMRLVSPPRLPAPVRSLTTPASLAQDSISLPFQFTYYTITGVETGSTSLDVSGKDVILNLIKPFSHARLISLEAVVFPYSASLTYPQTFDAVWSTADSVIAGADIINVYGAQRVTFGGPVSSSVLITIPADLKTMNPILRDSVTYKDCPKLNLAFYTNHDNLALGTKTPNCGAVIIRGVIQGSSVRPTPTK</sequence>
<evidence type="ECO:0000256" key="19">
    <source>
        <dbReference type="ARBA" id="ARBA00046330"/>
    </source>
</evidence>
<dbReference type="PROSITE" id="PS51657">
    <property type="entry name" value="PSRV_HELICASE"/>
    <property type="match status" value="1"/>
</dbReference>
<evidence type="ECO:0000256" key="7">
    <source>
        <dbReference type="ARBA" id="ARBA00022670"/>
    </source>
</evidence>
<feature type="region of interest" description="Disordered" evidence="21">
    <location>
        <begin position="1495"/>
        <end position="1520"/>
    </location>
</feature>
<feature type="domain" description="Alphavirus-like MT" evidence="24">
    <location>
        <begin position="234"/>
        <end position="395"/>
    </location>
</feature>
<feature type="active site" description="For protease activity" evidence="20">
    <location>
        <position position="931"/>
    </location>
</feature>
<keyword evidence="4" id="KW-0945">Host-virus interaction</keyword>
<feature type="compositionally biased region" description="Pro residues" evidence="21">
    <location>
        <begin position="705"/>
        <end position="714"/>
    </location>
</feature>
<dbReference type="Pfam" id="PF00978">
    <property type="entry name" value="RdRP_2"/>
    <property type="match status" value="1"/>
</dbReference>
<evidence type="ECO:0000256" key="17">
    <source>
        <dbReference type="ARBA" id="ARBA00023268"/>
    </source>
</evidence>
<evidence type="ECO:0000256" key="3">
    <source>
        <dbReference type="ARBA" id="ARBA00022561"/>
    </source>
</evidence>
<dbReference type="InterPro" id="IPR027417">
    <property type="entry name" value="P-loop_NTPase"/>
</dbReference>
<organism evidence="25">
    <name type="scientific">Davidia involucrata marafivirus 1</name>
    <dbReference type="NCBI Taxonomy" id="2794433"/>
    <lineage>
        <taxon>Viruses</taxon>
        <taxon>Riboviria</taxon>
        <taxon>Orthornavirae</taxon>
        <taxon>Kitrinoviricota</taxon>
        <taxon>Alsuviricetes</taxon>
        <taxon>Tymovirales</taxon>
        <taxon>Tymoviridae</taxon>
        <taxon>Marafivirus</taxon>
    </lineage>
</organism>
<keyword evidence="8" id="KW-0808">Transferase</keyword>
<evidence type="ECO:0000256" key="1">
    <source>
        <dbReference type="ARBA" id="ARBA00004328"/>
    </source>
</evidence>
<evidence type="ECO:0000256" key="9">
    <source>
        <dbReference type="ARBA" id="ARBA00022695"/>
    </source>
</evidence>
<evidence type="ECO:0000259" key="24">
    <source>
        <dbReference type="PROSITE" id="PS51743"/>
    </source>
</evidence>
<feature type="compositionally biased region" description="Pro residues" evidence="21">
    <location>
        <begin position="748"/>
        <end position="765"/>
    </location>
</feature>
<evidence type="ECO:0000256" key="6">
    <source>
        <dbReference type="ARBA" id="ARBA00022662"/>
    </source>
</evidence>
<reference evidence="25" key="1">
    <citation type="submission" date="2020-11" db="EMBL/GenBank/DDBJ databases">
        <authorList>
            <person name="Bejerman N."/>
        </authorList>
    </citation>
    <scope>NUCLEOTIDE SEQUENCE</scope>
    <source>
        <strain evidence="25">David</strain>
    </source>
</reference>
<dbReference type="GO" id="GO:0006351">
    <property type="term" value="P:DNA-templated transcription"/>
    <property type="evidence" value="ECO:0007669"/>
    <property type="project" value="InterPro"/>
</dbReference>
<evidence type="ECO:0000256" key="20">
    <source>
        <dbReference type="PROSITE-ProRule" id="PRU01074"/>
    </source>
</evidence>
<dbReference type="GO" id="GO:0039648">
    <property type="term" value="P:symbiont-mediated perturbation of host ubiquitin-like protein modification"/>
    <property type="evidence" value="ECO:0007669"/>
    <property type="project" value="UniProtKB-KW"/>
</dbReference>
<dbReference type="GO" id="GO:0005198">
    <property type="term" value="F:structural molecule activity"/>
    <property type="evidence" value="ECO:0007669"/>
    <property type="project" value="InterPro"/>
</dbReference>
<dbReference type="SUPFAM" id="SSF56672">
    <property type="entry name" value="DNA/RNA polymerases"/>
    <property type="match status" value="1"/>
</dbReference>
<keyword evidence="9" id="KW-0548">Nucleotidyltransferase</keyword>
<dbReference type="PROSITE" id="PS51743">
    <property type="entry name" value="ALPHAVIRUS_MT"/>
    <property type="match status" value="1"/>
</dbReference>
<name>A0A7T5QZA8_9VIRU</name>
<dbReference type="InterPro" id="IPR043181">
    <property type="entry name" value="TYMV_endopept_dom"/>
</dbReference>
<evidence type="ECO:0000256" key="14">
    <source>
        <dbReference type="ARBA" id="ARBA00022844"/>
    </source>
</evidence>
<dbReference type="Gene3D" id="2.60.120.20">
    <property type="match status" value="1"/>
</dbReference>
<feature type="domain" description="(+)RNA virus helicase C-terminal" evidence="23">
    <location>
        <begin position="1084"/>
        <end position="1403"/>
    </location>
</feature>
<protein>
    <submittedName>
        <fullName evidence="25">Polyprotein</fullName>
    </submittedName>
</protein>
<dbReference type="InterPro" id="IPR007094">
    <property type="entry name" value="RNA-dir_pol_PSvirus"/>
</dbReference>
<dbReference type="GO" id="GO:0032259">
    <property type="term" value="P:methylation"/>
    <property type="evidence" value="ECO:0007669"/>
    <property type="project" value="UniProtKB-KW"/>
</dbReference>
<dbReference type="GO" id="GO:0004197">
    <property type="term" value="F:cysteine-type endopeptidase activity"/>
    <property type="evidence" value="ECO:0007669"/>
    <property type="project" value="UniProtKB-UniRule"/>
</dbReference>
<dbReference type="InterPro" id="IPR043629">
    <property type="entry name" value="Salyut_dom"/>
</dbReference>
<feature type="compositionally biased region" description="Low complexity" evidence="21">
    <location>
        <begin position="1507"/>
        <end position="1520"/>
    </location>
</feature>
<dbReference type="Pfam" id="PF01443">
    <property type="entry name" value="Viral_helicase1"/>
    <property type="match status" value="1"/>
</dbReference>
<dbReference type="Pfam" id="PF01660">
    <property type="entry name" value="Vmethyltransf"/>
    <property type="match status" value="1"/>
</dbReference>
<evidence type="ECO:0000256" key="10">
    <source>
        <dbReference type="ARBA" id="ARBA00022741"/>
    </source>
</evidence>
<dbReference type="InterPro" id="IPR008043">
    <property type="entry name" value="Peptidase_C21"/>
</dbReference>
<evidence type="ECO:0000256" key="21">
    <source>
        <dbReference type="SAM" id="MobiDB-lite"/>
    </source>
</evidence>
<dbReference type="InterPro" id="IPR043502">
    <property type="entry name" value="DNA/RNA_pol_sf"/>
</dbReference>
<dbReference type="GO" id="GO:0003968">
    <property type="term" value="F:RNA-directed RNA polymerase activity"/>
    <property type="evidence" value="ECO:0007669"/>
    <property type="project" value="UniProtKB-KW"/>
</dbReference>
<dbReference type="Pfam" id="PF05381">
    <property type="entry name" value="Peptidase_C21"/>
    <property type="match status" value="1"/>
</dbReference>
<dbReference type="Pfam" id="PF19227">
    <property type="entry name" value="Salyut"/>
    <property type="match status" value="1"/>
</dbReference>
<dbReference type="Gene3D" id="3.40.50.300">
    <property type="entry name" value="P-loop containing nucleotide triphosphate hydrolases"/>
    <property type="match status" value="1"/>
</dbReference>
<dbReference type="GO" id="GO:0039694">
    <property type="term" value="P:viral RNA genome replication"/>
    <property type="evidence" value="ECO:0007669"/>
    <property type="project" value="InterPro"/>
</dbReference>
<comment type="function">
    <text evidence="18">RNA-directed RNA polymerase is responsible for the replication and transcription of the genome.</text>
</comment>
<dbReference type="CDD" id="cd23247">
    <property type="entry name" value="Tymoviridae_RdRp"/>
    <property type="match status" value="1"/>
</dbReference>
<feature type="compositionally biased region" description="Pro residues" evidence="21">
    <location>
        <begin position="784"/>
        <end position="797"/>
    </location>
</feature>
<evidence type="ECO:0000256" key="18">
    <source>
        <dbReference type="ARBA" id="ARBA00045135"/>
    </source>
</evidence>
<dbReference type="InterPro" id="IPR001788">
    <property type="entry name" value="RNA-dep_RNA_pol_alsuvir"/>
</dbReference>
<dbReference type="GO" id="GO:0016556">
    <property type="term" value="P:mRNA modification"/>
    <property type="evidence" value="ECO:0007669"/>
    <property type="project" value="InterPro"/>
</dbReference>
<keyword evidence="10" id="KW-0547">Nucleotide-binding</keyword>